<comment type="caution">
    <text evidence="15">The sequence shown here is derived from an EMBL/GenBank/DDBJ whole genome shotgun (WGS) entry which is preliminary data.</text>
</comment>
<dbReference type="PROSITE" id="PS51257">
    <property type="entry name" value="PROKAR_LIPOPROTEIN"/>
    <property type="match status" value="1"/>
</dbReference>
<dbReference type="Pfam" id="PF17900">
    <property type="entry name" value="Peptidase_M1_N"/>
    <property type="match status" value="1"/>
</dbReference>
<keyword evidence="9" id="KW-0862">Zinc</keyword>
<protein>
    <recommendedName>
        <fullName evidence="5">Aminopeptidase N</fullName>
        <ecNumber evidence="4">3.4.11.2</ecNumber>
    </recommendedName>
</protein>
<dbReference type="EMBL" id="WNXC01000007">
    <property type="protein sequence ID" value="MBB2150789.1"/>
    <property type="molecule type" value="Genomic_DNA"/>
</dbReference>
<dbReference type="Gene3D" id="2.60.40.1730">
    <property type="entry name" value="tricorn interacting facor f3 domain"/>
    <property type="match status" value="1"/>
</dbReference>
<dbReference type="GO" id="GO:0004177">
    <property type="term" value="F:aminopeptidase activity"/>
    <property type="evidence" value="ECO:0007669"/>
    <property type="project" value="UniProtKB-KW"/>
</dbReference>
<keyword evidence="12" id="KW-0732">Signal</keyword>
<evidence type="ECO:0000256" key="9">
    <source>
        <dbReference type="ARBA" id="ARBA00022833"/>
    </source>
</evidence>
<evidence type="ECO:0000256" key="10">
    <source>
        <dbReference type="ARBA" id="ARBA00023049"/>
    </source>
</evidence>
<dbReference type="PANTHER" id="PTHR11533:SF299">
    <property type="entry name" value="AMINOPEPTIDASE"/>
    <property type="match status" value="1"/>
</dbReference>
<keyword evidence="16" id="KW-1185">Reference proteome</keyword>
<dbReference type="Gene3D" id="1.10.390.10">
    <property type="entry name" value="Neutral Protease Domain 2"/>
    <property type="match status" value="1"/>
</dbReference>
<accession>A0ABR6EZV9</accession>
<dbReference type="SUPFAM" id="SSF55486">
    <property type="entry name" value="Metalloproteases ('zincins'), catalytic domain"/>
    <property type="match status" value="1"/>
</dbReference>
<dbReference type="PANTHER" id="PTHR11533">
    <property type="entry name" value="PROTEASE M1 ZINC METALLOPROTEASE"/>
    <property type="match status" value="1"/>
</dbReference>
<feature type="domain" description="Aminopeptidase N-like N-terminal" evidence="14">
    <location>
        <begin position="147"/>
        <end position="217"/>
    </location>
</feature>
<evidence type="ECO:0000256" key="12">
    <source>
        <dbReference type="SAM" id="SignalP"/>
    </source>
</evidence>
<dbReference type="EC" id="3.4.11.2" evidence="4"/>
<evidence type="ECO:0000259" key="13">
    <source>
        <dbReference type="Pfam" id="PF01433"/>
    </source>
</evidence>
<dbReference type="SUPFAM" id="SSF63737">
    <property type="entry name" value="Leukotriene A4 hydrolase N-terminal domain"/>
    <property type="match status" value="1"/>
</dbReference>
<evidence type="ECO:0000256" key="3">
    <source>
        <dbReference type="ARBA" id="ARBA00010136"/>
    </source>
</evidence>
<reference evidence="15 16" key="1">
    <citation type="submission" date="2019-11" db="EMBL/GenBank/DDBJ databases">
        <title>Description of Pedobacter sp. LMG 31462T.</title>
        <authorList>
            <person name="Carlier A."/>
            <person name="Qi S."/>
            <person name="Vandamme P."/>
        </authorList>
    </citation>
    <scope>NUCLEOTIDE SEQUENCE [LARGE SCALE GENOMIC DNA]</scope>
    <source>
        <strain evidence="15 16">LMG 31462</strain>
    </source>
</reference>
<dbReference type="Proteomes" id="UP000636110">
    <property type="component" value="Unassembled WGS sequence"/>
</dbReference>
<dbReference type="InterPro" id="IPR001930">
    <property type="entry name" value="Peptidase_M1"/>
</dbReference>
<dbReference type="InterPro" id="IPR045357">
    <property type="entry name" value="Aminopeptidase_N-like_N"/>
</dbReference>
<evidence type="ECO:0000256" key="7">
    <source>
        <dbReference type="ARBA" id="ARBA00022723"/>
    </source>
</evidence>
<dbReference type="PRINTS" id="PR00756">
    <property type="entry name" value="ALADIPTASE"/>
</dbReference>
<keyword evidence="8" id="KW-0378">Hydrolase</keyword>
<feature type="signal peptide" evidence="12">
    <location>
        <begin position="1"/>
        <end position="19"/>
    </location>
</feature>
<evidence type="ECO:0000313" key="16">
    <source>
        <dbReference type="Proteomes" id="UP000636110"/>
    </source>
</evidence>
<keyword evidence="7" id="KW-0479">Metal-binding</keyword>
<evidence type="ECO:0000256" key="2">
    <source>
        <dbReference type="ARBA" id="ARBA00001947"/>
    </source>
</evidence>
<feature type="region of interest" description="Disordered" evidence="11">
    <location>
        <begin position="500"/>
        <end position="519"/>
    </location>
</feature>
<dbReference type="Pfam" id="PF01433">
    <property type="entry name" value="Peptidase_M1"/>
    <property type="match status" value="1"/>
</dbReference>
<dbReference type="CDD" id="cd09602">
    <property type="entry name" value="M1_APN"/>
    <property type="match status" value="1"/>
</dbReference>
<keyword evidence="6" id="KW-0645">Protease</keyword>
<evidence type="ECO:0000256" key="4">
    <source>
        <dbReference type="ARBA" id="ARBA00012564"/>
    </source>
</evidence>
<comment type="cofactor">
    <cofactor evidence="2">
        <name>Zn(2+)</name>
        <dbReference type="ChEBI" id="CHEBI:29105"/>
    </cofactor>
</comment>
<feature type="chain" id="PRO_5046894269" description="Aminopeptidase N" evidence="12">
    <location>
        <begin position="20"/>
        <end position="893"/>
    </location>
</feature>
<evidence type="ECO:0000256" key="6">
    <source>
        <dbReference type="ARBA" id="ARBA00022670"/>
    </source>
</evidence>
<dbReference type="InterPro" id="IPR027268">
    <property type="entry name" value="Peptidase_M4/M1_CTD_sf"/>
</dbReference>
<evidence type="ECO:0000313" key="15">
    <source>
        <dbReference type="EMBL" id="MBB2150789.1"/>
    </source>
</evidence>
<dbReference type="InterPro" id="IPR042097">
    <property type="entry name" value="Aminopeptidase_N-like_N_sf"/>
</dbReference>
<keyword evidence="15" id="KW-0031">Aminopeptidase</keyword>
<evidence type="ECO:0000256" key="5">
    <source>
        <dbReference type="ARBA" id="ARBA00015611"/>
    </source>
</evidence>
<evidence type="ECO:0000259" key="14">
    <source>
        <dbReference type="Pfam" id="PF17900"/>
    </source>
</evidence>
<sequence>MLNVRPVFPVFAFIFPVLAAVFLSCATVKPLPDPGVETGVSRSLANYRKANISEVQYLMELDIPAEKVQKIGGLAEISFQLKATKYPLQLDFKEDQSRIKKLSVNSVSVGINLQKEHLLVDQQYLKVGRNVVNIEFWAGDGALNRNADYLYTLFVPDRARTVFPCFDQPDLKAVYTLTLKVPEDWKAIANAKLKDSMVVNARKTYRFQPSDTISTYLFSFSAGKFEEITGQMDHLKANFLYRETDTAKLNHSLNEIFKIHGNSLKFMENWTGIAYPFQKFDFVSIPDFQFGGMEHVGAIQYKESSLFLDGGATKDQLNSRVNLIAHETAHMWFGDLVTMDWFTDVWMKEVFANFMADKSTEGLTGKADFDLKFLVDHFPAAYGVDRSIGANPIRQDLGNLKDAGTLYGNIIYHKAPIMMRQLERLMGKEKFQQGVSEYLKKFANGNASWPDLIAILDKYAAEDLQKWNKVWVNDSGRPVIDYQLEKKDGKITSFKVQQKPEYGNRNGRNNNAINNNVGNESAEKGKIWPQLFELSLYYPDGVKELTVNLNAKEVEVKEAIGMDLPLFLQFNSSGQGYGVWPVDPAMYAAQDQFSVFAEMKAPLNRASAYISLYENMLNGRSIKPAVLLDLLMSRLVSEKDELNLKLITGYIGVIFWEFSSTEERLAIQEKLERTLWNAMVNEPLANHKKLLFKAYQDVFLSKTAADRLLQIWKNQQAPQGLILSEDDYTALTFALALRMNDNADLLQSQLDRIKNVDRRKRFEFIKPAVSSELSDRNAFFKRLELKANREKEANVGVALYYLHHPLRQSTSIAYLPKSLEMLAEIQTTGDIFFPQSWLQSTFSYYQTEQAVQVVTDFLNANPDYNPKLKAKILQATDYLYRASRLKKNMSMEE</sequence>
<dbReference type="InterPro" id="IPR050344">
    <property type="entry name" value="Peptidase_M1_aminopeptidases"/>
</dbReference>
<dbReference type="RefSeq" id="WP_182960031.1">
    <property type="nucleotide sequence ID" value="NZ_WNXC01000007.1"/>
</dbReference>
<proteinExistence type="inferred from homology"/>
<gene>
    <name evidence="15" type="ORF">GM920_17965</name>
</gene>
<evidence type="ECO:0000256" key="8">
    <source>
        <dbReference type="ARBA" id="ARBA00022801"/>
    </source>
</evidence>
<comment type="similarity">
    <text evidence="3">Belongs to the peptidase M1 family.</text>
</comment>
<dbReference type="InterPro" id="IPR014782">
    <property type="entry name" value="Peptidase_M1_dom"/>
</dbReference>
<comment type="catalytic activity">
    <reaction evidence="1">
        <text>Release of an N-terminal amino acid, Xaa-|-Yaa- from a peptide, amide or arylamide. Xaa is preferably Ala, but may be most amino acids including Pro (slow action). When a terminal hydrophobic residue is followed by a prolyl residue, the two may be released as an intact Xaa-Pro dipeptide.</text>
        <dbReference type="EC" id="3.4.11.2"/>
    </reaction>
</comment>
<organism evidence="15 16">
    <name type="scientific">Pedobacter gandavensis</name>
    <dbReference type="NCBI Taxonomy" id="2679963"/>
    <lineage>
        <taxon>Bacteria</taxon>
        <taxon>Pseudomonadati</taxon>
        <taxon>Bacteroidota</taxon>
        <taxon>Sphingobacteriia</taxon>
        <taxon>Sphingobacteriales</taxon>
        <taxon>Sphingobacteriaceae</taxon>
        <taxon>Pedobacter</taxon>
    </lineage>
</organism>
<name>A0ABR6EZV9_9SPHI</name>
<keyword evidence="10" id="KW-0482">Metalloprotease</keyword>
<evidence type="ECO:0000256" key="1">
    <source>
        <dbReference type="ARBA" id="ARBA00000098"/>
    </source>
</evidence>
<evidence type="ECO:0000256" key="11">
    <source>
        <dbReference type="SAM" id="MobiDB-lite"/>
    </source>
</evidence>
<feature type="compositionally biased region" description="Low complexity" evidence="11">
    <location>
        <begin position="503"/>
        <end position="519"/>
    </location>
</feature>
<feature type="domain" description="Peptidase M1 membrane alanine aminopeptidase" evidence="13">
    <location>
        <begin position="260"/>
        <end position="471"/>
    </location>
</feature>